<sequence length="217" mass="23277">MSFIRNILLLCAALAALCGCVRHPADAARVEVLRQGQLEEPEGDVNINPVVYVNVRDNTSRTSGLRSQVETWLQRRGYTVVPNPSEAGYILQVVVLSAGVAAPDNVRQIVNAGYDAPSQLTGKGGTALVADVLLVRRHVPSAQRPSRTKLKSITKRNAVASSQMRIALLANQEFKLDAGIPPVFTETMAKELTTSVHGAAAEEAQPQTAQPQTAPTF</sequence>
<dbReference type="InterPro" id="IPR008874">
    <property type="entry name" value="TraT_complement-R"/>
</dbReference>
<feature type="signal peptide" evidence="7">
    <location>
        <begin position="1"/>
        <end position="27"/>
    </location>
</feature>
<evidence type="ECO:0000256" key="7">
    <source>
        <dbReference type="SAM" id="SignalP"/>
    </source>
</evidence>
<evidence type="ECO:0000313" key="9">
    <source>
        <dbReference type="Proteomes" id="UP000297065"/>
    </source>
</evidence>
<evidence type="ECO:0000313" key="8">
    <source>
        <dbReference type="EMBL" id="QCC86586.1"/>
    </source>
</evidence>
<evidence type="ECO:0000256" key="3">
    <source>
        <dbReference type="ARBA" id="ARBA00023136"/>
    </source>
</evidence>
<dbReference type="Proteomes" id="UP000297065">
    <property type="component" value="Chromosome"/>
</dbReference>
<gene>
    <name evidence="8" type="ORF">DDIC_12005</name>
</gene>
<evidence type="ECO:0000256" key="6">
    <source>
        <dbReference type="SAM" id="MobiDB-lite"/>
    </source>
</evidence>
<evidence type="ECO:0000256" key="1">
    <source>
        <dbReference type="ARBA" id="ARBA00004459"/>
    </source>
</evidence>
<dbReference type="OrthoDB" id="5459438at2"/>
<dbReference type="EMBL" id="CP036295">
    <property type="protein sequence ID" value="QCC86586.1"/>
    <property type="molecule type" value="Genomic_DNA"/>
</dbReference>
<feature type="compositionally biased region" description="Low complexity" evidence="6">
    <location>
        <begin position="199"/>
        <end position="217"/>
    </location>
</feature>
<evidence type="ECO:0000256" key="2">
    <source>
        <dbReference type="ARBA" id="ARBA00022729"/>
    </source>
</evidence>
<dbReference type="Pfam" id="PF05818">
    <property type="entry name" value="TraT"/>
    <property type="match status" value="1"/>
</dbReference>
<keyword evidence="5" id="KW-0449">Lipoprotein</keyword>
<name>A0A4P7UJE7_DESDE</name>
<evidence type="ECO:0000256" key="5">
    <source>
        <dbReference type="ARBA" id="ARBA00023288"/>
    </source>
</evidence>
<keyword evidence="3" id="KW-0472">Membrane</keyword>
<organism evidence="8 9">
    <name type="scientific">Desulfovibrio desulfuricans</name>
    <dbReference type="NCBI Taxonomy" id="876"/>
    <lineage>
        <taxon>Bacteria</taxon>
        <taxon>Pseudomonadati</taxon>
        <taxon>Thermodesulfobacteriota</taxon>
        <taxon>Desulfovibrionia</taxon>
        <taxon>Desulfovibrionales</taxon>
        <taxon>Desulfovibrionaceae</taxon>
        <taxon>Desulfovibrio</taxon>
    </lineage>
</organism>
<reference evidence="8 9" key="1">
    <citation type="submission" date="2019-02" db="EMBL/GenBank/DDBJ databases">
        <title>Complete Genome Sequence of Desulfovibrio desulfuricans IC1, a Sulfonate Utilizing Anaerobe.</title>
        <authorList>
            <person name="Day L.A."/>
            <person name="De Leon K.B."/>
            <person name="Wall J.D."/>
        </authorList>
    </citation>
    <scope>NUCLEOTIDE SEQUENCE [LARGE SCALE GENOMIC DNA]</scope>
    <source>
        <strain evidence="8 9">IC1</strain>
    </source>
</reference>
<comment type="subcellular location">
    <subcellularLocation>
        <location evidence="1">Cell outer membrane</location>
        <topology evidence="1">Lipid-anchor</topology>
    </subcellularLocation>
</comment>
<feature type="chain" id="PRO_5020412916" evidence="7">
    <location>
        <begin position="28"/>
        <end position="217"/>
    </location>
</feature>
<dbReference type="GO" id="GO:0009279">
    <property type="term" value="C:cell outer membrane"/>
    <property type="evidence" value="ECO:0007669"/>
    <property type="project" value="UniProtKB-SubCell"/>
</dbReference>
<dbReference type="PROSITE" id="PS51257">
    <property type="entry name" value="PROKAR_LIPOPROTEIN"/>
    <property type="match status" value="1"/>
</dbReference>
<proteinExistence type="predicted"/>
<feature type="region of interest" description="Disordered" evidence="6">
    <location>
        <begin position="198"/>
        <end position="217"/>
    </location>
</feature>
<dbReference type="RefSeq" id="WP_136400660.1">
    <property type="nucleotide sequence ID" value="NZ_CP036295.1"/>
</dbReference>
<keyword evidence="2 7" id="KW-0732">Signal</keyword>
<dbReference type="AlphaFoldDB" id="A0A4P7UJE7"/>
<evidence type="ECO:0000256" key="4">
    <source>
        <dbReference type="ARBA" id="ARBA00023139"/>
    </source>
</evidence>
<accession>A0A4P7UJE7</accession>
<keyword evidence="4" id="KW-0564">Palmitate</keyword>
<protein>
    <submittedName>
        <fullName evidence="8">Conjugal transfer protein TraT</fullName>
    </submittedName>
</protein>